<feature type="transmembrane region" description="Helical" evidence="6">
    <location>
        <begin position="433"/>
        <end position="453"/>
    </location>
</feature>
<evidence type="ECO:0000256" key="6">
    <source>
        <dbReference type="SAM" id="Phobius"/>
    </source>
</evidence>
<protein>
    <submittedName>
        <fullName evidence="9">FtsX-like permease family protein</fullName>
    </submittedName>
</protein>
<dbReference type="Pfam" id="PF12704">
    <property type="entry name" value="MacB_PCD"/>
    <property type="match status" value="1"/>
</dbReference>
<dbReference type="InterPro" id="IPR003838">
    <property type="entry name" value="ABC3_permease_C"/>
</dbReference>
<keyword evidence="10" id="KW-1185">Reference proteome</keyword>
<gene>
    <name evidence="9" type="ORF">F0145_21405</name>
</gene>
<evidence type="ECO:0000259" key="7">
    <source>
        <dbReference type="Pfam" id="PF02687"/>
    </source>
</evidence>
<organism evidence="9 10">
    <name type="scientific">Adhaeribacter rhizoryzae</name>
    <dbReference type="NCBI Taxonomy" id="2607907"/>
    <lineage>
        <taxon>Bacteria</taxon>
        <taxon>Pseudomonadati</taxon>
        <taxon>Bacteroidota</taxon>
        <taxon>Cytophagia</taxon>
        <taxon>Cytophagales</taxon>
        <taxon>Hymenobacteraceae</taxon>
        <taxon>Adhaeribacter</taxon>
    </lineage>
</organism>
<evidence type="ECO:0000256" key="3">
    <source>
        <dbReference type="ARBA" id="ARBA00022692"/>
    </source>
</evidence>
<evidence type="ECO:0000313" key="9">
    <source>
        <dbReference type="EMBL" id="KAA5541189.1"/>
    </source>
</evidence>
<dbReference type="PANTHER" id="PTHR30572">
    <property type="entry name" value="MEMBRANE COMPONENT OF TRANSPORTER-RELATED"/>
    <property type="match status" value="1"/>
</dbReference>
<evidence type="ECO:0000313" key="10">
    <source>
        <dbReference type="Proteomes" id="UP000323426"/>
    </source>
</evidence>
<keyword evidence="3 6" id="KW-0812">Transmembrane</keyword>
<reference evidence="9 10" key="1">
    <citation type="submission" date="2019-09" db="EMBL/GenBank/DDBJ databases">
        <title>Genome sequence and assembly of Adhaeribacter sp.</title>
        <authorList>
            <person name="Chhetri G."/>
        </authorList>
    </citation>
    <scope>NUCLEOTIDE SEQUENCE [LARGE SCALE GENOMIC DNA]</scope>
    <source>
        <strain evidence="9 10">DK36</strain>
    </source>
</reference>
<comment type="caution">
    <text evidence="9">The sequence shown here is derived from an EMBL/GenBank/DDBJ whole genome shotgun (WGS) entry which is preliminary data.</text>
</comment>
<evidence type="ECO:0000256" key="5">
    <source>
        <dbReference type="ARBA" id="ARBA00023136"/>
    </source>
</evidence>
<name>A0A5M6D5W2_9BACT</name>
<feature type="domain" description="ABC3 transporter permease C-terminal" evidence="7">
    <location>
        <begin position="297"/>
        <end position="413"/>
    </location>
</feature>
<feature type="transmembrane region" description="Helical" evidence="6">
    <location>
        <begin position="737"/>
        <end position="760"/>
    </location>
</feature>
<feature type="transmembrane region" description="Helical" evidence="6">
    <location>
        <begin position="384"/>
        <end position="408"/>
    </location>
</feature>
<keyword evidence="2" id="KW-1003">Cell membrane</keyword>
<comment type="subcellular location">
    <subcellularLocation>
        <location evidence="1">Cell membrane</location>
        <topology evidence="1">Multi-pass membrane protein</topology>
    </subcellularLocation>
</comment>
<dbReference type="InterPro" id="IPR050250">
    <property type="entry name" value="Macrolide_Exporter_MacB"/>
</dbReference>
<feature type="transmembrane region" description="Helical" evidence="6">
    <location>
        <begin position="685"/>
        <end position="709"/>
    </location>
</feature>
<dbReference type="EMBL" id="VWSF01000023">
    <property type="protein sequence ID" value="KAA5541189.1"/>
    <property type="molecule type" value="Genomic_DNA"/>
</dbReference>
<dbReference type="RefSeq" id="WP_150091819.1">
    <property type="nucleotide sequence ID" value="NZ_VWSF01000023.1"/>
</dbReference>
<feature type="transmembrane region" description="Helical" evidence="6">
    <location>
        <begin position="346"/>
        <end position="364"/>
    </location>
</feature>
<keyword evidence="5 6" id="KW-0472">Membrane</keyword>
<dbReference type="Proteomes" id="UP000323426">
    <property type="component" value="Unassembled WGS sequence"/>
</dbReference>
<sequence length="808" mass="90032">MLRNYLTTAFRNLIRNKAYSFINICGLSVGMLVTMLIGLWIWDELSFNTYHKNYDSIAQVWGGNINPQSSAVEGSFDLQYPVGTTLQENYPHYFKSVAMAFEAGDYTVATADKKFSQKGQFIQESALEMLSLNMLQGNYQSLRDPYSVVLSQSTAKTIFGNEDPMHKRLRIDNLLEVTVTGVYADIPQNSQFSEISFFLPWPLLVSYADWMKESATDWDNRTVKVYVQLQPTTNLAAANAAIKNLYYQHVPKDFFKTMEKNKPFVQLIPMSSWHLYSEFENGKPAGGRITYVWLFGIVGVFVLLLACINFINLSTARSSTRAKEVGVRKAIGAGKKQLIRQFLSESYLVVVMAFAIALLLLWFVQQPFNQLADKNIAFPFSNLAFWGISLLFILLTGCVAGLYPALYLSSFQPVKVLKGVIKSGRTATLPRKVMVVVQFTVSVVLISGTLVVYGQIQHARNRPIGYDKQNLLTLDMSDPSFKGKQKVLQTELMRSGVVAQVASSSSPVTAVWNITGGYEWLGKDPTLDAAFARCKITPEYGKTVSWEVVAGRDFSSALASDSTDAIIINQAAVQYMGFTDPIGQKLTDVDETGEKKWTKTIIGVVKNMVMESPFQPVQPTIYFIDAEDASKVLHIKINPAVSASVALPKIEAIFKNIVPAALFDYKFVDEEYAQKFSQEERIGTLAGLFSVIAIFISCLGLFGLASFVAEQRTKEFGIRKVLGASVSNLWYMQIKEFAALVLLACLIAIPISHLVMRNWLAKYEYHTEITPVFIILPCVGALAITILTVSYQAIKAALMNPVKSLRSE</sequence>
<feature type="transmembrane region" description="Helical" evidence="6">
    <location>
        <begin position="772"/>
        <end position="794"/>
    </location>
</feature>
<dbReference type="AlphaFoldDB" id="A0A5M6D5W2"/>
<dbReference type="GO" id="GO:0005886">
    <property type="term" value="C:plasma membrane"/>
    <property type="evidence" value="ECO:0007669"/>
    <property type="project" value="UniProtKB-SubCell"/>
</dbReference>
<evidence type="ECO:0000259" key="8">
    <source>
        <dbReference type="Pfam" id="PF12704"/>
    </source>
</evidence>
<dbReference type="PANTHER" id="PTHR30572:SF18">
    <property type="entry name" value="ABC-TYPE MACROLIDE FAMILY EXPORT SYSTEM PERMEASE COMPONENT 2"/>
    <property type="match status" value="1"/>
</dbReference>
<keyword evidence="4 6" id="KW-1133">Transmembrane helix</keyword>
<proteinExistence type="predicted"/>
<dbReference type="Pfam" id="PF02687">
    <property type="entry name" value="FtsX"/>
    <property type="match status" value="2"/>
</dbReference>
<feature type="transmembrane region" description="Helical" evidence="6">
    <location>
        <begin position="21"/>
        <end position="42"/>
    </location>
</feature>
<dbReference type="GO" id="GO:0022857">
    <property type="term" value="F:transmembrane transporter activity"/>
    <property type="evidence" value="ECO:0007669"/>
    <property type="project" value="TreeGrafter"/>
</dbReference>
<feature type="transmembrane region" description="Helical" evidence="6">
    <location>
        <begin position="291"/>
        <end position="313"/>
    </location>
</feature>
<evidence type="ECO:0000256" key="2">
    <source>
        <dbReference type="ARBA" id="ARBA00022475"/>
    </source>
</evidence>
<feature type="domain" description="ABC3 transporter permease C-terminal" evidence="7">
    <location>
        <begin position="688"/>
        <end position="801"/>
    </location>
</feature>
<accession>A0A5M6D5W2</accession>
<evidence type="ECO:0000256" key="1">
    <source>
        <dbReference type="ARBA" id="ARBA00004651"/>
    </source>
</evidence>
<dbReference type="InterPro" id="IPR025857">
    <property type="entry name" value="MacB_PCD"/>
</dbReference>
<evidence type="ECO:0000256" key="4">
    <source>
        <dbReference type="ARBA" id="ARBA00022989"/>
    </source>
</evidence>
<feature type="domain" description="MacB-like periplasmic core" evidence="8">
    <location>
        <begin position="20"/>
        <end position="244"/>
    </location>
</feature>